<dbReference type="PROSITE" id="PS50042">
    <property type="entry name" value="CNMP_BINDING_3"/>
    <property type="match status" value="1"/>
</dbReference>
<evidence type="ECO:0000259" key="6">
    <source>
        <dbReference type="PROSITE" id="PS51063"/>
    </source>
</evidence>
<dbReference type="AlphaFoldDB" id="A0A1C5AGZ0"/>
<feature type="region of interest" description="Disordered" evidence="4">
    <location>
        <begin position="1"/>
        <end position="30"/>
    </location>
</feature>
<dbReference type="InterPro" id="IPR018490">
    <property type="entry name" value="cNMP-bd_dom_sf"/>
</dbReference>
<dbReference type="SMART" id="SM00419">
    <property type="entry name" value="HTH_CRP"/>
    <property type="match status" value="1"/>
</dbReference>
<dbReference type="CDD" id="cd00038">
    <property type="entry name" value="CAP_ED"/>
    <property type="match status" value="1"/>
</dbReference>
<keyword evidence="3" id="KW-0804">Transcription</keyword>
<reference evidence="8" key="1">
    <citation type="submission" date="2016-06" db="EMBL/GenBank/DDBJ databases">
        <authorList>
            <person name="Varghese N."/>
            <person name="Submissions Spin"/>
        </authorList>
    </citation>
    <scope>NUCLEOTIDE SEQUENCE [LARGE SCALE GENOMIC DNA]</scope>
    <source>
        <strain evidence="8">DSM 44100</strain>
    </source>
</reference>
<dbReference type="STRING" id="121616.GA0070216_11751"/>
<dbReference type="PROSITE" id="PS51063">
    <property type="entry name" value="HTH_CRP_2"/>
    <property type="match status" value="1"/>
</dbReference>
<dbReference type="SMART" id="SM00100">
    <property type="entry name" value="cNMP"/>
    <property type="match status" value="1"/>
</dbReference>
<accession>A0A1C5AGZ0</accession>
<dbReference type="GO" id="GO:0003677">
    <property type="term" value="F:DNA binding"/>
    <property type="evidence" value="ECO:0007669"/>
    <property type="project" value="UniProtKB-KW"/>
</dbReference>
<dbReference type="Proteomes" id="UP000198797">
    <property type="component" value="Unassembled WGS sequence"/>
</dbReference>
<evidence type="ECO:0000313" key="7">
    <source>
        <dbReference type="EMBL" id="SCF44470.1"/>
    </source>
</evidence>
<dbReference type="RefSeq" id="WP_245722745.1">
    <property type="nucleotide sequence ID" value="NZ_FMCU01000017.1"/>
</dbReference>
<dbReference type="EMBL" id="FMCU01000017">
    <property type="protein sequence ID" value="SCF44470.1"/>
    <property type="molecule type" value="Genomic_DNA"/>
</dbReference>
<evidence type="ECO:0000259" key="5">
    <source>
        <dbReference type="PROSITE" id="PS50042"/>
    </source>
</evidence>
<dbReference type="InterPro" id="IPR000595">
    <property type="entry name" value="cNMP-bd_dom"/>
</dbReference>
<keyword evidence="8" id="KW-1185">Reference proteome</keyword>
<evidence type="ECO:0000256" key="3">
    <source>
        <dbReference type="ARBA" id="ARBA00023163"/>
    </source>
</evidence>
<dbReference type="GO" id="GO:0005829">
    <property type="term" value="C:cytosol"/>
    <property type="evidence" value="ECO:0007669"/>
    <property type="project" value="TreeGrafter"/>
</dbReference>
<dbReference type="InterPro" id="IPR036388">
    <property type="entry name" value="WH-like_DNA-bd_sf"/>
</dbReference>
<evidence type="ECO:0000313" key="8">
    <source>
        <dbReference type="Proteomes" id="UP000198797"/>
    </source>
</evidence>
<gene>
    <name evidence="7" type="ORF">GA0070216_11751</name>
</gene>
<dbReference type="InterPro" id="IPR012318">
    <property type="entry name" value="HTH_CRP"/>
</dbReference>
<feature type="domain" description="Cyclic nucleotide-binding" evidence="5">
    <location>
        <begin position="27"/>
        <end position="147"/>
    </location>
</feature>
<name>A0A1C5AGZ0_9ACTN</name>
<sequence>MTSHSGNDSALGDPAAVPADSPPSGSFLGGLSARARTALTHAGTRHDYPAGATLFHQGDPSRHVVLIEQGWVKVTSTSRQGWEALLAIRGPGDILGELSAVDGRPRLATVTGLSPIRTVVLTAERLHRCLADNPEVALSLLRHLASSLREADGRRVEYGSSNGDHRLVVLLVELLDRHGVPTPEGIALDLPLTQQDLAASVGVSREVVARTLRVLRHRQVLLTRRRRIVVVQPELLRSLAGSVSMSTPEP</sequence>
<dbReference type="PANTHER" id="PTHR24567">
    <property type="entry name" value="CRP FAMILY TRANSCRIPTIONAL REGULATORY PROTEIN"/>
    <property type="match status" value="1"/>
</dbReference>
<feature type="compositionally biased region" description="Low complexity" evidence="4">
    <location>
        <begin position="12"/>
        <end position="30"/>
    </location>
</feature>
<evidence type="ECO:0000256" key="2">
    <source>
        <dbReference type="ARBA" id="ARBA00023125"/>
    </source>
</evidence>
<dbReference type="InterPro" id="IPR036390">
    <property type="entry name" value="WH_DNA-bd_sf"/>
</dbReference>
<keyword evidence="7" id="KW-0808">Transferase</keyword>
<dbReference type="GO" id="GO:0003700">
    <property type="term" value="F:DNA-binding transcription factor activity"/>
    <property type="evidence" value="ECO:0007669"/>
    <property type="project" value="TreeGrafter"/>
</dbReference>
<dbReference type="SUPFAM" id="SSF46785">
    <property type="entry name" value="Winged helix' DNA-binding domain"/>
    <property type="match status" value="1"/>
</dbReference>
<dbReference type="InterPro" id="IPR050397">
    <property type="entry name" value="Env_Response_Regulators"/>
</dbReference>
<keyword evidence="1" id="KW-0805">Transcription regulation</keyword>
<protein>
    <submittedName>
        <fullName evidence="7">cAMP-binding domain of CRP or a regulatory subunit of cAMP-dependent protein kinases</fullName>
    </submittedName>
</protein>
<dbReference type="GO" id="GO:0016301">
    <property type="term" value="F:kinase activity"/>
    <property type="evidence" value="ECO:0007669"/>
    <property type="project" value="UniProtKB-KW"/>
</dbReference>
<dbReference type="Gene3D" id="2.60.120.10">
    <property type="entry name" value="Jelly Rolls"/>
    <property type="match status" value="1"/>
</dbReference>
<organism evidence="7 8">
    <name type="scientific">Micromonospora matsumotoense</name>
    <dbReference type="NCBI Taxonomy" id="121616"/>
    <lineage>
        <taxon>Bacteria</taxon>
        <taxon>Bacillati</taxon>
        <taxon>Actinomycetota</taxon>
        <taxon>Actinomycetes</taxon>
        <taxon>Micromonosporales</taxon>
        <taxon>Micromonosporaceae</taxon>
        <taxon>Micromonospora</taxon>
    </lineage>
</organism>
<dbReference type="Pfam" id="PF00027">
    <property type="entry name" value="cNMP_binding"/>
    <property type="match status" value="1"/>
</dbReference>
<dbReference type="Pfam" id="PF13545">
    <property type="entry name" value="HTH_Crp_2"/>
    <property type="match status" value="1"/>
</dbReference>
<feature type="domain" description="HTH crp-type" evidence="6">
    <location>
        <begin position="161"/>
        <end position="234"/>
    </location>
</feature>
<dbReference type="InterPro" id="IPR014710">
    <property type="entry name" value="RmlC-like_jellyroll"/>
</dbReference>
<proteinExistence type="predicted"/>
<keyword evidence="7" id="KW-0418">Kinase</keyword>
<keyword evidence="2" id="KW-0238">DNA-binding</keyword>
<evidence type="ECO:0000256" key="4">
    <source>
        <dbReference type="SAM" id="MobiDB-lite"/>
    </source>
</evidence>
<evidence type="ECO:0000256" key="1">
    <source>
        <dbReference type="ARBA" id="ARBA00023015"/>
    </source>
</evidence>
<dbReference type="PANTHER" id="PTHR24567:SF74">
    <property type="entry name" value="HTH-TYPE TRANSCRIPTIONAL REGULATOR ARCR"/>
    <property type="match status" value="1"/>
</dbReference>
<dbReference type="SUPFAM" id="SSF51206">
    <property type="entry name" value="cAMP-binding domain-like"/>
    <property type="match status" value="1"/>
</dbReference>
<dbReference type="Gene3D" id="1.10.10.10">
    <property type="entry name" value="Winged helix-like DNA-binding domain superfamily/Winged helix DNA-binding domain"/>
    <property type="match status" value="1"/>
</dbReference>